<accession>A0A1S3XZU3</accession>
<dbReference type="STRING" id="4097.A0A1S3XZU3"/>
<reference evidence="4" key="1">
    <citation type="submission" date="2025-08" db="UniProtKB">
        <authorList>
            <consortium name="RefSeq"/>
        </authorList>
    </citation>
    <scope>IDENTIFICATION</scope>
</reference>
<gene>
    <name evidence="4" type="primary">LOC107770645</name>
</gene>
<dbReference type="GO" id="GO:0046872">
    <property type="term" value="F:metal ion binding"/>
    <property type="evidence" value="ECO:0007669"/>
    <property type="project" value="UniProtKB-KW"/>
</dbReference>
<proteinExistence type="predicted"/>
<organism evidence="4">
    <name type="scientific">Nicotiana tabacum</name>
    <name type="common">Common tobacco</name>
    <dbReference type="NCBI Taxonomy" id="4097"/>
    <lineage>
        <taxon>Eukaryota</taxon>
        <taxon>Viridiplantae</taxon>
        <taxon>Streptophyta</taxon>
        <taxon>Embryophyta</taxon>
        <taxon>Tracheophyta</taxon>
        <taxon>Spermatophyta</taxon>
        <taxon>Magnoliopsida</taxon>
        <taxon>eudicotyledons</taxon>
        <taxon>Gunneridae</taxon>
        <taxon>Pentapetalae</taxon>
        <taxon>asterids</taxon>
        <taxon>lamiids</taxon>
        <taxon>Solanales</taxon>
        <taxon>Solanaceae</taxon>
        <taxon>Nicotianoideae</taxon>
        <taxon>Nicotianeae</taxon>
        <taxon>Nicotiana</taxon>
    </lineage>
</organism>
<dbReference type="RefSeq" id="XP_016445468.1">
    <property type="nucleotide sequence ID" value="XM_016589982.1"/>
</dbReference>
<evidence type="ECO:0000259" key="3">
    <source>
        <dbReference type="PROSITE" id="PS50994"/>
    </source>
</evidence>
<name>A0A1S3XZU3_TOBAC</name>
<protein>
    <recommendedName>
        <fullName evidence="3">Integrase catalytic domain-containing protein</fullName>
    </recommendedName>
</protein>
<evidence type="ECO:0000313" key="4">
    <source>
        <dbReference type="RefSeq" id="XP_016445468.1"/>
    </source>
</evidence>
<dbReference type="GO" id="GO:0016787">
    <property type="term" value="F:hydrolase activity"/>
    <property type="evidence" value="ECO:0007669"/>
    <property type="project" value="UniProtKB-KW"/>
</dbReference>
<dbReference type="AlphaFoldDB" id="A0A1S3XZU3"/>
<dbReference type="SUPFAM" id="SSF53098">
    <property type="entry name" value="Ribonuclease H-like"/>
    <property type="match status" value="1"/>
</dbReference>
<dbReference type="KEGG" id="nta:107770645"/>
<dbReference type="Gene3D" id="3.30.420.10">
    <property type="entry name" value="Ribonuclease H-like superfamily/Ribonuclease H"/>
    <property type="match status" value="1"/>
</dbReference>
<dbReference type="PaxDb" id="4097-A0A1S3XZU3"/>
<feature type="domain" description="Integrase catalytic" evidence="3">
    <location>
        <begin position="369"/>
        <end position="488"/>
    </location>
</feature>
<evidence type="ECO:0000256" key="2">
    <source>
        <dbReference type="ARBA" id="ARBA00022801"/>
    </source>
</evidence>
<dbReference type="InterPro" id="IPR013103">
    <property type="entry name" value="RVT_2"/>
</dbReference>
<sequence>MGLNEVYVSVRSNLLMMQPPPTLDSAYNILLQDKRQRQINSNSQFGSDSAAFTAKINLNHQSNPNTNYKPPGSNTHRQYVQRVNFDQAKGNLFCRYCKKSGHLIDKCFKFHDFPPNFKFTKTKKIAGNATVGTDFSPDDCTNFPSLSAVGTTNNDAQGSLVSGLTKQQYSQLMALLQHSHAYDSAPQSDFMTSANFADVLYIPYFKHNLISAQKLILLLRCIAQFSSDSCLLQGPSLKMPLELGKQEDGLYKFAFTTAFSSLAQNDFTMPTICSFPSLPSSIVDPSFGSSLCNSSSSQNALSQYVPPCNEAALNKMDIIWHQRLAHVPFVRMKGIPIIFSSLSSKQHFPYEICPMARQTRLPFPDSSIHSTHPFQLIHVDTWGTYHTPTHSGSRYFLTIVDDFYRSSWTHLSSSKNNAFSLIKALVAIVKTQFHITIQTIRSDNALELGGSHSAISYFSDNSIIHQTTCPHTQQQNGVVERKHRTLLEACRALPFQSKAPIRFWEDSPLLVIPSSVPTAVAPDAGPLRRSDKTHHLPPYLNDYVCYLPPSFSCITTLSPPATFEPITYSQAAPIPAWKDAPRKEFEALEANIVALPSGKKLIGSYSLVIPSSVPTAADPDVGPLRRSNRTHHLPPHLNDYVCHLPPSFSCITTLSPPATFEPSTYSQAAPIPTWQDAMRKEFEALEANIVALSSGKKLIRCKWVYKIKYKADDTIERYKSRLVIKGDTQVERVDFNETFFPIVKMSTVKCLVVVAVKNDLDEEVYIKLPPGLSVTTAPYSSSSTLVYHLQKSLYGLRQASRQWYGELSQALYSRGYTHSLNDYSLFIKGSPGHMVIIAVYVDDIILTGDYLAEINALKSFLDA</sequence>
<dbReference type="PROSITE" id="PS50994">
    <property type="entry name" value="INTEGRASE"/>
    <property type="match status" value="1"/>
</dbReference>
<keyword evidence="1" id="KW-0479">Metal-binding</keyword>
<dbReference type="GO" id="GO:0015074">
    <property type="term" value="P:DNA integration"/>
    <property type="evidence" value="ECO:0007669"/>
    <property type="project" value="InterPro"/>
</dbReference>
<dbReference type="InterPro" id="IPR012337">
    <property type="entry name" value="RNaseH-like_sf"/>
</dbReference>
<dbReference type="InterPro" id="IPR001584">
    <property type="entry name" value="Integrase_cat-core"/>
</dbReference>
<dbReference type="PANTHER" id="PTHR42648:SF31">
    <property type="entry name" value="RNA-DIRECTED DNA POLYMERASE"/>
    <property type="match status" value="1"/>
</dbReference>
<dbReference type="OrthoDB" id="1305950at2759"/>
<dbReference type="PANTHER" id="PTHR42648">
    <property type="entry name" value="TRANSPOSASE, PUTATIVE-RELATED"/>
    <property type="match status" value="1"/>
</dbReference>
<keyword evidence="2" id="KW-0378">Hydrolase</keyword>
<evidence type="ECO:0000256" key="1">
    <source>
        <dbReference type="ARBA" id="ARBA00022723"/>
    </source>
</evidence>
<dbReference type="InterPro" id="IPR043502">
    <property type="entry name" value="DNA/RNA_pol_sf"/>
</dbReference>
<dbReference type="InterPro" id="IPR036397">
    <property type="entry name" value="RNaseH_sf"/>
</dbReference>
<dbReference type="Pfam" id="PF07727">
    <property type="entry name" value="RVT_2"/>
    <property type="match status" value="1"/>
</dbReference>
<dbReference type="OMA" id="EICPMAR"/>
<dbReference type="InterPro" id="IPR039537">
    <property type="entry name" value="Retrotran_Ty1/copia-like"/>
</dbReference>
<dbReference type="SUPFAM" id="SSF56672">
    <property type="entry name" value="DNA/RNA polymerases"/>
    <property type="match status" value="1"/>
</dbReference>
<dbReference type="GO" id="GO:0003676">
    <property type="term" value="F:nucleic acid binding"/>
    <property type="evidence" value="ECO:0007669"/>
    <property type="project" value="InterPro"/>
</dbReference>